<gene>
    <name evidence="1" type="ORF">SDC9_113407</name>
</gene>
<name>A0A645BLZ3_9ZZZZ</name>
<proteinExistence type="predicted"/>
<comment type="caution">
    <text evidence="1">The sequence shown here is derived from an EMBL/GenBank/DDBJ whole genome shotgun (WGS) entry which is preliminary data.</text>
</comment>
<dbReference type="AlphaFoldDB" id="A0A645BLZ3"/>
<dbReference type="EMBL" id="VSSQ01021125">
    <property type="protein sequence ID" value="MPM66499.1"/>
    <property type="molecule type" value="Genomic_DNA"/>
</dbReference>
<accession>A0A645BLZ3</accession>
<organism evidence="1">
    <name type="scientific">bioreactor metagenome</name>
    <dbReference type="NCBI Taxonomy" id="1076179"/>
    <lineage>
        <taxon>unclassified sequences</taxon>
        <taxon>metagenomes</taxon>
        <taxon>ecological metagenomes</taxon>
    </lineage>
</organism>
<evidence type="ECO:0000313" key="1">
    <source>
        <dbReference type="EMBL" id="MPM66499.1"/>
    </source>
</evidence>
<sequence length="214" mass="21917">MDVEEHIPCADEITEHELAGIGLIEAGKLGWINRLVDVIGGVILVGGQDGHVILGEVIFHAGKLDIRGIPVVLILLKGGHIVDLVFSHLEGAHADIGGGVNGPGALGIGILSLHSVEGGECAQLKEVGGGRLQFDSQGAGCVVGDDVHRIRIAFDDVKEVTVVSAEVCGGSAVPGGNHFAGLKVASVRPLEAIAESKGVGQFVVAQFVGLGELR</sequence>
<protein>
    <submittedName>
        <fullName evidence="1">Uncharacterized protein</fullName>
    </submittedName>
</protein>
<reference evidence="1" key="1">
    <citation type="submission" date="2019-08" db="EMBL/GenBank/DDBJ databases">
        <authorList>
            <person name="Kucharzyk K."/>
            <person name="Murdoch R.W."/>
            <person name="Higgins S."/>
            <person name="Loffler F."/>
        </authorList>
    </citation>
    <scope>NUCLEOTIDE SEQUENCE</scope>
</reference>